<dbReference type="InterPro" id="IPR016181">
    <property type="entry name" value="Acyl_CoA_acyltransferase"/>
</dbReference>
<dbReference type="Gene3D" id="3.40.630.30">
    <property type="match status" value="1"/>
</dbReference>
<gene>
    <name evidence="2" type="ORF">KFK09_023496</name>
</gene>
<proteinExistence type="predicted"/>
<keyword evidence="3" id="KW-1185">Reference proteome</keyword>
<dbReference type="SUPFAM" id="SSF55729">
    <property type="entry name" value="Acyl-CoA N-acyltransferases (Nat)"/>
    <property type="match status" value="1"/>
</dbReference>
<evidence type="ECO:0000313" key="2">
    <source>
        <dbReference type="EMBL" id="KAI0493380.1"/>
    </source>
</evidence>
<reference evidence="2" key="1">
    <citation type="journal article" date="2022" name="Front. Genet.">
        <title>Chromosome-Scale Assembly of the Dendrobium nobile Genome Provides Insights Into the Molecular Mechanism of the Biosynthesis of the Medicinal Active Ingredient of Dendrobium.</title>
        <authorList>
            <person name="Xu Q."/>
            <person name="Niu S.-C."/>
            <person name="Li K.-L."/>
            <person name="Zheng P.-J."/>
            <person name="Zhang X.-J."/>
            <person name="Jia Y."/>
            <person name="Liu Y."/>
            <person name="Niu Y.-X."/>
            <person name="Yu L.-H."/>
            <person name="Chen D.-F."/>
            <person name="Zhang G.-Q."/>
        </authorList>
    </citation>
    <scope>NUCLEOTIDE SEQUENCE</scope>
    <source>
        <tissue evidence="2">Leaf</tissue>
    </source>
</reference>
<comment type="caution">
    <text evidence="2">The sequence shown here is derived from an EMBL/GenBank/DDBJ whole genome shotgun (WGS) entry which is preliminary data.</text>
</comment>
<dbReference type="SMR" id="A0A8T3AB34"/>
<dbReference type="InterPro" id="IPR051556">
    <property type="entry name" value="N-term/lysine_N-AcTrnsfr"/>
</dbReference>
<dbReference type="EMBL" id="JAGYWB010000017">
    <property type="protein sequence ID" value="KAI0493380.1"/>
    <property type="molecule type" value="Genomic_DNA"/>
</dbReference>
<dbReference type="GO" id="GO:0007064">
    <property type="term" value="P:mitotic sister chromatid cohesion"/>
    <property type="evidence" value="ECO:0007669"/>
    <property type="project" value="TreeGrafter"/>
</dbReference>
<protein>
    <recommendedName>
        <fullName evidence="1">N-acetyltransferase domain-containing protein</fullName>
    </recommendedName>
</protein>
<dbReference type="OrthoDB" id="1912023at2759"/>
<organism evidence="2 3">
    <name type="scientific">Dendrobium nobile</name>
    <name type="common">Orchid</name>
    <dbReference type="NCBI Taxonomy" id="94219"/>
    <lineage>
        <taxon>Eukaryota</taxon>
        <taxon>Viridiplantae</taxon>
        <taxon>Streptophyta</taxon>
        <taxon>Embryophyta</taxon>
        <taxon>Tracheophyta</taxon>
        <taxon>Spermatophyta</taxon>
        <taxon>Magnoliopsida</taxon>
        <taxon>Liliopsida</taxon>
        <taxon>Asparagales</taxon>
        <taxon>Orchidaceae</taxon>
        <taxon>Epidendroideae</taxon>
        <taxon>Malaxideae</taxon>
        <taxon>Dendrobiinae</taxon>
        <taxon>Dendrobium</taxon>
    </lineage>
</organism>
<dbReference type="PANTHER" id="PTHR42919">
    <property type="entry name" value="N-ALPHA-ACETYLTRANSFERASE"/>
    <property type="match status" value="1"/>
</dbReference>
<dbReference type="GO" id="GO:0031415">
    <property type="term" value="C:NatA complex"/>
    <property type="evidence" value="ECO:0007669"/>
    <property type="project" value="TreeGrafter"/>
</dbReference>
<evidence type="ECO:0000313" key="3">
    <source>
        <dbReference type="Proteomes" id="UP000829196"/>
    </source>
</evidence>
<dbReference type="Proteomes" id="UP000829196">
    <property type="component" value="Unassembled WGS sequence"/>
</dbReference>
<dbReference type="InterPro" id="IPR000182">
    <property type="entry name" value="GNAT_dom"/>
</dbReference>
<dbReference type="PANTHER" id="PTHR42919:SF20">
    <property type="entry name" value="GCN5-RELATED N-ACETYLTRANSFERASE 10, CHLOROPLASTIC"/>
    <property type="match status" value="1"/>
</dbReference>
<dbReference type="GO" id="GO:0008080">
    <property type="term" value="F:N-acetyltransferase activity"/>
    <property type="evidence" value="ECO:0007669"/>
    <property type="project" value="TreeGrafter"/>
</dbReference>
<feature type="domain" description="N-acetyltransferase" evidence="1">
    <location>
        <begin position="97"/>
        <end position="248"/>
    </location>
</feature>
<accession>A0A8T3AB34</accession>
<dbReference type="CDD" id="cd04301">
    <property type="entry name" value="NAT_SF"/>
    <property type="match status" value="1"/>
</dbReference>
<dbReference type="AlphaFoldDB" id="A0A8T3AB34"/>
<name>A0A8T3AB34_DENNO</name>
<evidence type="ECO:0000259" key="1">
    <source>
        <dbReference type="PROSITE" id="PS51186"/>
    </source>
</evidence>
<dbReference type="Pfam" id="PF00583">
    <property type="entry name" value="Acetyltransf_1"/>
    <property type="match status" value="1"/>
</dbReference>
<sequence length="249" mass="28013">MAAAAGLKAATRFFFHSPSDLLCHICNEPSQQRRNPRLRTKRSKAAHLSVAGGEYLVEEFGWGVRRMTVSGDEMRKVADVQAEAFHVPVSFFNDVFFEFFKAEVLSALIYRIRNSPSDRYACLVAESIRAPVLLPGTVEGLAGVVDCTVQSDEDVLRHLQGAEEYLYVSGIAVRSKFRRQKVGTVLLKACDALSQLWGHDYIALRAYEDDLVAQKLYSKAGFKIVSIDPHWITWIGKKKRILMIKSFVL</sequence>
<dbReference type="PROSITE" id="PS51186">
    <property type="entry name" value="GNAT"/>
    <property type="match status" value="1"/>
</dbReference>